<dbReference type="SUPFAM" id="SSF159713">
    <property type="entry name" value="Dhaf3308-like"/>
    <property type="match status" value="1"/>
</dbReference>
<organism evidence="3 4">
    <name type="scientific">Sulfurospirillum barnesii (strain ATCC 700032 / DSM 10660 / SES-3)</name>
    <dbReference type="NCBI Taxonomy" id="760154"/>
    <lineage>
        <taxon>Bacteria</taxon>
        <taxon>Pseudomonadati</taxon>
        <taxon>Campylobacterota</taxon>
        <taxon>Epsilonproteobacteria</taxon>
        <taxon>Campylobacterales</taxon>
        <taxon>Sulfurospirillaceae</taxon>
        <taxon>Sulfurospirillum</taxon>
    </lineage>
</organism>
<dbReference type="STRING" id="760154.Sulba_0787"/>
<proteinExistence type="predicted"/>
<evidence type="ECO:0000313" key="4">
    <source>
        <dbReference type="Proteomes" id="UP000006176"/>
    </source>
</evidence>
<dbReference type="HOGENOM" id="CLU_094096_0_0_7"/>
<dbReference type="RefSeq" id="WP_014768971.1">
    <property type="nucleotide sequence ID" value="NC_018002.1"/>
</dbReference>
<evidence type="ECO:0000259" key="1">
    <source>
        <dbReference type="Pfam" id="PF04016"/>
    </source>
</evidence>
<reference evidence="3 4" key="1">
    <citation type="submission" date="2012-06" db="EMBL/GenBank/DDBJ databases">
        <title>Complete sequence of Sulfurospirillum barnesii SES-3.</title>
        <authorList>
            <consortium name="US DOE Joint Genome Institute"/>
            <person name="Lucas S."/>
            <person name="Han J."/>
            <person name="Lapidus A."/>
            <person name="Cheng J.-F."/>
            <person name="Goodwin L."/>
            <person name="Pitluck S."/>
            <person name="Peters L."/>
            <person name="Ovchinnikova G."/>
            <person name="Lu M."/>
            <person name="Detter J.C."/>
            <person name="Han C."/>
            <person name="Tapia R."/>
            <person name="Land M."/>
            <person name="Hauser L."/>
            <person name="Kyrpides N."/>
            <person name="Ivanova N."/>
            <person name="Pagani I."/>
            <person name="Stolz J."/>
            <person name="Arkin A."/>
            <person name="Dehal P."/>
            <person name="Oremland R."/>
            <person name="Saltikov C."/>
            <person name="Basu P."/>
            <person name="Hollibaugh J."/>
            <person name="Newman D."/>
            <person name="Stolyar S."/>
            <person name="Hazen T."/>
            <person name="Woyke T."/>
        </authorList>
    </citation>
    <scope>NUCLEOTIDE SEQUENCE [LARGE SCALE GENOMIC DNA]</scope>
    <source>
        <strain evidence="4">ATCC 700032 / DSM 10660 / SES-3</strain>
    </source>
</reference>
<dbReference type="Proteomes" id="UP000006176">
    <property type="component" value="Chromosome"/>
</dbReference>
<evidence type="ECO:0000313" key="3">
    <source>
        <dbReference type="EMBL" id="AFL68091.1"/>
    </source>
</evidence>
<accession>I3XVW7</accession>
<gene>
    <name evidence="3" type="ordered locus">Sulba_0787</name>
</gene>
<dbReference type="Gene3D" id="3.40.50.11590">
    <property type="match status" value="1"/>
</dbReference>
<dbReference type="AlphaFoldDB" id="I3XVW7"/>
<dbReference type="EMBL" id="CP003333">
    <property type="protein sequence ID" value="AFL68091.1"/>
    <property type="molecule type" value="Genomic_DNA"/>
</dbReference>
<dbReference type="KEGG" id="sba:Sulba_0787"/>
<dbReference type="InterPro" id="IPR007161">
    <property type="entry name" value="DUF364"/>
</dbReference>
<feature type="domain" description="Putative heavy-metal chelation" evidence="1">
    <location>
        <begin position="120"/>
        <end position="227"/>
    </location>
</feature>
<protein>
    <recommendedName>
        <fullName evidence="5">Heavy-metal chelation domain-containing protein</fullName>
    </recommendedName>
</protein>
<evidence type="ECO:0008006" key="5">
    <source>
        <dbReference type="Google" id="ProtNLM"/>
    </source>
</evidence>
<dbReference type="PATRIC" id="fig|760154.4.peg.786"/>
<name>I3XVW7_SULBS</name>
<dbReference type="Pfam" id="PF13938">
    <property type="entry name" value="DUF4213"/>
    <property type="match status" value="1"/>
</dbReference>
<keyword evidence="4" id="KW-1185">Reference proteome</keyword>
<dbReference type="OrthoDB" id="5346861at2"/>
<dbReference type="InterPro" id="IPR025251">
    <property type="entry name" value="DUF4213"/>
</dbReference>
<evidence type="ECO:0000259" key="2">
    <source>
        <dbReference type="Pfam" id="PF13938"/>
    </source>
</evidence>
<dbReference type="eggNOG" id="COG2014">
    <property type="taxonomic scope" value="Bacteria"/>
</dbReference>
<sequence length="255" mass="28164">MTILQTLTEHARAYAVQNSVKIDDFGVSATMIYVRVSNEERKALGVTLVPHGEGNFGALQGTNIEDIFEYSKAFHPLQRAFALALINALGQHAIESKKAFEFCENGTRSVLVEKILDFTKVGDEVVFVGNLAPVVAKLKEHGRKPIVFCRQKQHYAEAIYSDIFEYEAIQTAPIAIITGATLIGSTLDALLALSPKDSIRILAGFSAGAHPSWFEKTGITHLTSMKLNSGYKEALLKNNWEEVFSYPSYFHALKP</sequence>
<feature type="domain" description="DUF4213" evidence="2">
    <location>
        <begin position="18"/>
        <end position="89"/>
    </location>
</feature>
<dbReference type="Pfam" id="PF04016">
    <property type="entry name" value="DUF364"/>
    <property type="match status" value="1"/>
</dbReference>